<evidence type="ECO:0000313" key="9">
    <source>
        <dbReference type="RefSeq" id="XP_014647061.1"/>
    </source>
</evidence>
<keyword evidence="4 5" id="KW-0472">Membrane</keyword>
<dbReference type="PROSITE" id="PS51225">
    <property type="entry name" value="MARVEL"/>
    <property type="match status" value="1"/>
</dbReference>
<dbReference type="InterPro" id="IPR008253">
    <property type="entry name" value="Marvel"/>
</dbReference>
<organism evidence="8 9">
    <name type="scientific">Ceratotherium simum simum</name>
    <name type="common">Southern white rhinoceros</name>
    <dbReference type="NCBI Taxonomy" id="73337"/>
    <lineage>
        <taxon>Eukaryota</taxon>
        <taxon>Metazoa</taxon>
        <taxon>Chordata</taxon>
        <taxon>Craniata</taxon>
        <taxon>Vertebrata</taxon>
        <taxon>Euteleostomi</taxon>
        <taxon>Mammalia</taxon>
        <taxon>Eutheria</taxon>
        <taxon>Laurasiatheria</taxon>
        <taxon>Perissodactyla</taxon>
        <taxon>Rhinocerotidae</taxon>
        <taxon>Ceratotherium</taxon>
    </lineage>
</organism>
<evidence type="ECO:0000313" key="8">
    <source>
        <dbReference type="Proteomes" id="UP000694910"/>
    </source>
</evidence>
<proteinExistence type="predicted"/>
<dbReference type="PANTHER" id="PTHR22776:SF12">
    <property type="entry name" value="MYELIN AND LYMPHOCYTE PROTEIN"/>
    <property type="match status" value="1"/>
</dbReference>
<evidence type="ECO:0000259" key="7">
    <source>
        <dbReference type="PROSITE" id="PS51225"/>
    </source>
</evidence>
<evidence type="ECO:0000256" key="3">
    <source>
        <dbReference type="ARBA" id="ARBA00022989"/>
    </source>
</evidence>
<accession>A0ABM1D5I0</accession>
<feature type="transmembrane region" description="Helical" evidence="6">
    <location>
        <begin position="136"/>
        <end position="156"/>
    </location>
</feature>
<evidence type="ECO:0000256" key="5">
    <source>
        <dbReference type="PROSITE-ProRule" id="PRU00581"/>
    </source>
</evidence>
<keyword evidence="8" id="KW-1185">Reference proteome</keyword>
<keyword evidence="2 5" id="KW-0812">Transmembrane</keyword>
<dbReference type="InterPro" id="IPR050578">
    <property type="entry name" value="MARVEL-CKLF_proteins"/>
</dbReference>
<sequence length="205" mass="22468">MDDSPLPSGLKVFTTCPELLFIWELVLGAPVWILIALSQVPLPLVQGWVMVVSVFCFVGTTALLFLYLTGANKGNIPWVSLDGLFMGNQQPTPLPSRLHLPGPVGTSYRPGGLGSISGEQGPGDWPWLPVLTLQDTAYHCIAALFYLSASFLEALATISMEDSVTYEQYLENISAAMFSYIATLLYVVHAVFSVVRWKWPLLDDS</sequence>
<evidence type="ECO:0000256" key="2">
    <source>
        <dbReference type="ARBA" id="ARBA00022692"/>
    </source>
</evidence>
<name>A0ABM1D5I0_CERSS</name>
<evidence type="ECO:0000256" key="6">
    <source>
        <dbReference type="SAM" id="Phobius"/>
    </source>
</evidence>
<feature type="transmembrane region" description="Helical" evidence="6">
    <location>
        <begin position="47"/>
        <end position="68"/>
    </location>
</feature>
<feature type="transmembrane region" description="Helical" evidence="6">
    <location>
        <begin position="20"/>
        <end position="40"/>
    </location>
</feature>
<reference evidence="9" key="1">
    <citation type="submission" date="2025-08" db="UniProtKB">
        <authorList>
            <consortium name="RefSeq"/>
        </authorList>
    </citation>
    <scope>IDENTIFICATION</scope>
</reference>
<protein>
    <submittedName>
        <fullName evidence="9">Myelin and lymphocyte protein-like</fullName>
    </submittedName>
</protein>
<feature type="transmembrane region" description="Helical" evidence="6">
    <location>
        <begin position="177"/>
        <end position="199"/>
    </location>
</feature>
<evidence type="ECO:0000256" key="1">
    <source>
        <dbReference type="ARBA" id="ARBA00004141"/>
    </source>
</evidence>
<comment type="subcellular location">
    <subcellularLocation>
        <location evidence="1">Membrane</location>
        <topology evidence="1">Multi-pass membrane protein</topology>
    </subcellularLocation>
</comment>
<gene>
    <name evidence="9" type="primary">LOC101399406</name>
</gene>
<dbReference type="GeneID" id="101399406"/>
<dbReference type="Proteomes" id="UP000694910">
    <property type="component" value="Unplaced"/>
</dbReference>
<evidence type="ECO:0000256" key="4">
    <source>
        <dbReference type="ARBA" id="ARBA00023136"/>
    </source>
</evidence>
<keyword evidence="3 6" id="KW-1133">Transmembrane helix</keyword>
<feature type="domain" description="MARVEL" evidence="7">
    <location>
        <begin position="12"/>
        <end position="198"/>
    </location>
</feature>
<dbReference type="PANTHER" id="PTHR22776">
    <property type="entry name" value="MARVEL-CONTAINING POTENTIAL LIPID RAFT-ASSOCIATED PROTEIN"/>
    <property type="match status" value="1"/>
</dbReference>
<dbReference type="RefSeq" id="XP_014647061.1">
    <property type="nucleotide sequence ID" value="XM_014791575.1"/>
</dbReference>